<reference evidence="2 3" key="2">
    <citation type="submission" date="2019-01" db="EMBL/GenBank/DDBJ databases">
        <title>The decoding of complex shrimp genome reveals the adaptation for benthos swimmer, frequently molting mechanism and breeding impact on genome.</title>
        <authorList>
            <person name="Sun Y."/>
            <person name="Gao Y."/>
            <person name="Yu Y."/>
        </authorList>
    </citation>
    <scope>NUCLEOTIDE SEQUENCE [LARGE SCALE GENOMIC DNA]</scope>
    <source>
        <tissue evidence="2">Muscle</tissue>
    </source>
</reference>
<feature type="compositionally biased region" description="Pro residues" evidence="1">
    <location>
        <begin position="132"/>
        <end position="157"/>
    </location>
</feature>
<reference evidence="2 3" key="1">
    <citation type="submission" date="2018-04" db="EMBL/GenBank/DDBJ databases">
        <authorList>
            <person name="Zhang X."/>
            <person name="Yuan J."/>
            <person name="Li F."/>
            <person name="Xiang J."/>
        </authorList>
    </citation>
    <scope>NUCLEOTIDE SEQUENCE [LARGE SCALE GENOMIC DNA]</scope>
    <source>
        <tissue evidence="2">Muscle</tissue>
    </source>
</reference>
<gene>
    <name evidence="2" type="ORF">C7M84_008536</name>
</gene>
<comment type="caution">
    <text evidence="2">The sequence shown here is derived from an EMBL/GenBank/DDBJ whole genome shotgun (WGS) entry which is preliminary data.</text>
</comment>
<feature type="compositionally biased region" description="Low complexity" evidence="1">
    <location>
        <begin position="99"/>
        <end position="110"/>
    </location>
</feature>
<evidence type="ECO:0000256" key="1">
    <source>
        <dbReference type="SAM" id="MobiDB-lite"/>
    </source>
</evidence>
<evidence type="ECO:0000313" key="3">
    <source>
        <dbReference type="Proteomes" id="UP000283509"/>
    </source>
</evidence>
<proteinExistence type="predicted"/>
<dbReference type="AlphaFoldDB" id="A0A423T9D5"/>
<protein>
    <submittedName>
        <fullName evidence="2">Uncharacterized protein</fullName>
    </submittedName>
</protein>
<feature type="compositionally biased region" description="Low complexity" evidence="1">
    <location>
        <begin position="64"/>
        <end position="84"/>
    </location>
</feature>
<organism evidence="2 3">
    <name type="scientific">Penaeus vannamei</name>
    <name type="common">Whiteleg shrimp</name>
    <name type="synonym">Litopenaeus vannamei</name>
    <dbReference type="NCBI Taxonomy" id="6689"/>
    <lineage>
        <taxon>Eukaryota</taxon>
        <taxon>Metazoa</taxon>
        <taxon>Ecdysozoa</taxon>
        <taxon>Arthropoda</taxon>
        <taxon>Crustacea</taxon>
        <taxon>Multicrustacea</taxon>
        <taxon>Malacostraca</taxon>
        <taxon>Eumalacostraca</taxon>
        <taxon>Eucarida</taxon>
        <taxon>Decapoda</taxon>
        <taxon>Dendrobranchiata</taxon>
        <taxon>Penaeoidea</taxon>
        <taxon>Penaeidae</taxon>
        <taxon>Penaeus</taxon>
    </lineage>
</organism>
<feature type="region of interest" description="Disordered" evidence="1">
    <location>
        <begin position="46"/>
        <end position="192"/>
    </location>
</feature>
<feature type="compositionally biased region" description="Pro residues" evidence="1">
    <location>
        <begin position="52"/>
        <end position="63"/>
    </location>
</feature>
<evidence type="ECO:0000313" key="2">
    <source>
        <dbReference type="EMBL" id="ROT73056.1"/>
    </source>
</evidence>
<dbReference type="EMBL" id="QCYY01002075">
    <property type="protein sequence ID" value="ROT73056.1"/>
    <property type="molecule type" value="Genomic_DNA"/>
</dbReference>
<sequence>MYPWTPPHPHPPADVPMDPLPLGIPPDLSYLSHPRLFSPLPLSLTPLTHPTSSPPSSPSPPLSQPHSSTPLSHSHITHTSSHPAPSHPPHLPQPPPTYPHSLTHPLTQPHSSPPPHPVPLSPSPLLSQPQLSPHPHPPLTPPPPSPPTPPPPTPFPLTPFSLTHPTPHPPHPPPLTNPPTHPPPLLSPPPHRTSRCTRLWPLWCSSQWTGRQVPSTRLSPYVFINPCRCCNTTRTQAQGNIKRYSSNSQLTLSPHIYISCVCLGVGTPTVAWPEVSRVVTSPVNSNRWTLLTGQITVDGACAAEDGGHSLARAPLGGVRSAVIRCTDKDFLVVVVHSGWHLFAGRMLEGAAHERARVSAGEAIRQCSEGVRRGAPLLQWLNPFRGGLACPGRALGLIMGRGRRGHRMSSFLELLFNTVWFLVRFPAEIAY</sequence>
<name>A0A423T9D5_PENVA</name>
<keyword evidence="3" id="KW-1185">Reference proteome</keyword>
<dbReference type="Proteomes" id="UP000283509">
    <property type="component" value="Unassembled WGS sequence"/>
</dbReference>
<accession>A0A423T9D5</accession>
<feature type="compositionally biased region" description="Pro residues" evidence="1">
    <location>
        <begin position="111"/>
        <end position="122"/>
    </location>
</feature>
<feature type="compositionally biased region" description="Pro residues" evidence="1">
    <location>
        <begin position="166"/>
        <end position="191"/>
    </location>
</feature>
<feature type="compositionally biased region" description="Pro residues" evidence="1">
    <location>
        <begin position="85"/>
        <end position="98"/>
    </location>
</feature>